<organism evidence="1 2">
    <name type="scientific">Thiorhodococcus mannitoliphagus</name>
    <dbReference type="NCBI Taxonomy" id="329406"/>
    <lineage>
        <taxon>Bacteria</taxon>
        <taxon>Pseudomonadati</taxon>
        <taxon>Pseudomonadota</taxon>
        <taxon>Gammaproteobacteria</taxon>
        <taxon>Chromatiales</taxon>
        <taxon>Chromatiaceae</taxon>
        <taxon>Thiorhodococcus</taxon>
    </lineage>
</organism>
<dbReference type="Proteomes" id="UP000471640">
    <property type="component" value="Unassembled WGS sequence"/>
</dbReference>
<dbReference type="RefSeq" id="WP_164653829.1">
    <property type="nucleotide sequence ID" value="NZ_JAAIJR010000034.1"/>
</dbReference>
<gene>
    <name evidence="1" type="ORF">G3480_10430</name>
</gene>
<dbReference type="Gene3D" id="3.90.226.10">
    <property type="entry name" value="2-enoyl-CoA Hydratase, Chain A, domain 1"/>
    <property type="match status" value="1"/>
</dbReference>
<evidence type="ECO:0000313" key="2">
    <source>
        <dbReference type="Proteomes" id="UP000471640"/>
    </source>
</evidence>
<evidence type="ECO:0000313" key="1">
    <source>
        <dbReference type="EMBL" id="NEX20721.1"/>
    </source>
</evidence>
<protein>
    <recommendedName>
        <fullName evidence="3">Nodulation protein NfeD</fullName>
    </recommendedName>
</protein>
<name>A0A6P1DUR3_9GAMM</name>
<proteinExistence type="predicted"/>
<sequence length="102" mass="10659">MAHPLSWWRLAGIWFLSIVLGVMPGFATADAPNPPGGREVLAMDIEGAIGPATASYVQESVAQAEGQSAALLVIRIDTPGGLDTMAVKVAKRVGETCRRVTA</sequence>
<keyword evidence="2" id="KW-1185">Reference proteome</keyword>
<dbReference type="EMBL" id="JAAIJR010000034">
    <property type="protein sequence ID" value="NEX20721.1"/>
    <property type="molecule type" value="Genomic_DNA"/>
</dbReference>
<evidence type="ECO:0008006" key="3">
    <source>
        <dbReference type="Google" id="ProtNLM"/>
    </source>
</evidence>
<comment type="caution">
    <text evidence="1">The sequence shown here is derived from an EMBL/GenBank/DDBJ whole genome shotgun (WGS) entry which is preliminary data.</text>
</comment>
<dbReference type="AlphaFoldDB" id="A0A6P1DUR3"/>
<reference evidence="2" key="1">
    <citation type="journal article" date="2020" name="Microbiol. Resour. Announc.">
        <title>Draft Genome Sequences of Thiorhodococcus mannitoliphagus and Thiorhodococcus minor, Purple Sulfur Photosynthetic Bacteria in the Gammaproteobacterial Family Chromatiaceae.</title>
        <authorList>
            <person name="Aviles F.A."/>
            <person name="Meyer T.E."/>
            <person name="Kyndt J.A."/>
        </authorList>
    </citation>
    <scope>NUCLEOTIDE SEQUENCE [LARGE SCALE GENOMIC DNA]</scope>
    <source>
        <strain evidence="2">DSM 18266</strain>
    </source>
</reference>
<reference evidence="1 2" key="2">
    <citation type="submission" date="2020-02" db="EMBL/GenBank/DDBJ databases">
        <title>Genome sequences of Thiorhodococcus mannitoliphagus and Thiorhodococcus minor, purple sulfur photosynthetic bacteria in the gammaproteobacterial family, Chromatiaceae.</title>
        <authorList>
            <person name="Aviles F.A."/>
            <person name="Meyer T.E."/>
            <person name="Kyndt J.A."/>
        </authorList>
    </citation>
    <scope>NUCLEOTIDE SEQUENCE [LARGE SCALE GENOMIC DNA]</scope>
    <source>
        <strain evidence="1 2">DSM 18266</strain>
    </source>
</reference>
<accession>A0A6P1DUR3</accession>